<dbReference type="InterPro" id="IPR048538">
    <property type="entry name" value="Rrn7_cyclin_C"/>
</dbReference>
<keyword evidence="12" id="KW-0689">Ribosomal protein</keyword>
<dbReference type="InterPro" id="IPR019956">
    <property type="entry name" value="Ubiquitin_dom"/>
</dbReference>
<evidence type="ECO:0000256" key="5">
    <source>
        <dbReference type="ARBA" id="ARBA00008373"/>
    </source>
</evidence>
<evidence type="ECO:0000313" key="23">
    <source>
        <dbReference type="Proteomes" id="UP000031575"/>
    </source>
</evidence>
<proteinExistence type="inferred from homology"/>
<dbReference type="VEuPathDB" id="FungiDB:SPBR_06431"/>
<evidence type="ECO:0000313" key="22">
    <source>
        <dbReference type="EMBL" id="KIH88947.1"/>
    </source>
</evidence>
<dbReference type="GO" id="GO:0042790">
    <property type="term" value="P:nucleolar large rRNA transcription by RNA polymerase I"/>
    <property type="evidence" value="ECO:0007669"/>
    <property type="project" value="TreeGrafter"/>
</dbReference>
<evidence type="ECO:0000256" key="11">
    <source>
        <dbReference type="ARBA" id="ARBA00022833"/>
    </source>
</evidence>
<keyword evidence="7" id="KW-0963">Cytoplasm</keyword>
<dbReference type="InterPro" id="IPR001975">
    <property type="entry name" value="Ribosomal_eL40_dom"/>
</dbReference>
<dbReference type="GO" id="GO:0070860">
    <property type="term" value="C:RNA polymerase I core factor complex"/>
    <property type="evidence" value="ECO:0007669"/>
    <property type="project" value="InterPro"/>
</dbReference>
<keyword evidence="22" id="KW-0396">Initiation factor</keyword>
<evidence type="ECO:0000256" key="20">
    <source>
        <dbReference type="SAM" id="MobiDB-lite"/>
    </source>
</evidence>
<dbReference type="PROSITE" id="PS50053">
    <property type="entry name" value="UBIQUITIN_2"/>
    <property type="match status" value="1"/>
</dbReference>
<keyword evidence="15" id="KW-0804">Transcription</keyword>
<feature type="region of interest" description="Disordered" evidence="20">
    <location>
        <begin position="418"/>
        <end position="438"/>
    </location>
</feature>
<dbReference type="SMART" id="SM01377">
    <property type="entry name" value="Ribosomal_L40e"/>
    <property type="match status" value="1"/>
</dbReference>
<dbReference type="GO" id="GO:0016567">
    <property type="term" value="P:protein ubiquitination"/>
    <property type="evidence" value="ECO:0007669"/>
    <property type="project" value="UniProtKB-ARBA"/>
</dbReference>
<dbReference type="GO" id="GO:0008270">
    <property type="term" value="F:zinc ion binding"/>
    <property type="evidence" value="ECO:0007669"/>
    <property type="project" value="UniProtKB-KW"/>
</dbReference>
<keyword evidence="14" id="KW-0238">DNA-binding</keyword>
<dbReference type="AlphaFoldDB" id="A0A0C2IVC5"/>
<evidence type="ECO:0000256" key="3">
    <source>
        <dbReference type="ARBA" id="ARBA00004604"/>
    </source>
</evidence>
<evidence type="ECO:0000256" key="16">
    <source>
        <dbReference type="ARBA" id="ARBA00023242"/>
    </source>
</evidence>
<dbReference type="GeneID" id="63679608"/>
<dbReference type="Pfam" id="PF20644">
    <property type="entry name" value="Rrn7_cyclin_N"/>
    <property type="match status" value="1"/>
</dbReference>
<evidence type="ECO:0000259" key="21">
    <source>
        <dbReference type="PROSITE" id="PS50053"/>
    </source>
</evidence>
<dbReference type="Gene3D" id="4.10.1060.50">
    <property type="match status" value="1"/>
</dbReference>
<dbReference type="RefSeq" id="XP_040616957.1">
    <property type="nucleotide sequence ID" value="XM_040764687.1"/>
</dbReference>
<dbReference type="OrthoDB" id="428577at2759"/>
<dbReference type="SUPFAM" id="SSF57829">
    <property type="entry name" value="Zn-binding ribosomal proteins"/>
    <property type="match status" value="1"/>
</dbReference>
<comment type="function">
    <text evidence="19">Component of the ribosome, a large ribonucleoprotein complex responsible for the synthesis of proteins in the cell. The small ribosomal subunit (SSU) binds messenger RNAs (mRNAs) and translates the encoded message by selecting cognate aminoacyl-transfer RNA (tRNA) molecules. The large subunit (LSU) contains the ribosomal catalytic site termed the peptidyl transferase center (PTC), which catalyzes the formation of peptide bonds, thereby polymerizing the amino acids delivered by tRNAs into a polypeptide chain. The nascent polypeptides leave the ribosome through a tunnel in the LSU and interact with protein factors that function in enzymatic processing, targeting, and the membrane insertion of nascent chains at the exit of the ribosomal tunnel. eL40 is essential for translation of a subset of cellular transcripts, including stress response transcripts, such as DDR2.</text>
</comment>
<evidence type="ECO:0000256" key="6">
    <source>
        <dbReference type="ARBA" id="ARBA00010570"/>
    </source>
</evidence>
<feature type="compositionally biased region" description="Polar residues" evidence="20">
    <location>
        <begin position="172"/>
        <end position="194"/>
    </location>
</feature>
<sequence length="766" mass="87443">MDLASGHRDLRRFRPGDSCDECNARRWYSDSGFRYCENGHLIESYVPTEHEEEGNYGNRGHTARRQKEVREREARHLSGIEARELFLECLQLLLRKQVVWLQQHERQLQGEGEASTPAQSPMAGLESAVRDLWDLRIRYFHGLTVTALADDDLRNRGSRSLSRSRSRSRSRATNGTQSGSESDGRTAYSSQLASDTEGGYTSGGSRLSQRRARSRSARKWQSGPDERWNVPGVIETLAICYLGGVLLQLPFRIGDFYRWARNDKIPFLDATKHIPKIMRDRLPPSYLSALTTKLPSLVRGELHEAVVNLVRGFRLNNELHFPGLNAPPILWKWTRDLGLPSKLASRLNLMGEEMLTEAVDVYTGVLEVSRLSRTDFCYPLERPRLYLVDHPDVFLLSTMILVTKLLYPFTNVDDAHVSGNRQPHSNEEDSTKSEAYADDDHTRPQHILMDWRKWQAVFNASPKRLPAARRLERHGISKLRARDAWSLTEDQIDDYLDWHQQYRLTEKDAHAFYSRAANLAGITVQALVREVSRLERRWMTWDASKAKRSSDQLHGDGTDDSAEEDVTMVVDDDEGDGDVKPPTLRPEVSTFERGANQRLAKDVRPPQRIDDIDDKEEDISTFLIAEAPLCSTVTNVNPQYSFVKTLTGKTITLEVESSDTIDNVKSKIQDKEGIPPDQQRLIFAGKQLEDGRTLSDYNIQKESTLHLVLRLRGGIIEPSLKALASKFNCDKMICRKCYARLPPRATNCRKRKCGHTNQLRPKKKLK</sequence>
<dbReference type="SMART" id="SM00213">
    <property type="entry name" value="UBQ"/>
    <property type="match status" value="1"/>
</dbReference>
<feature type="region of interest" description="Disordered" evidence="20">
    <location>
        <begin position="155"/>
        <end position="224"/>
    </location>
</feature>
<dbReference type="EMBL" id="AWTV01000009">
    <property type="protein sequence ID" value="KIH88947.1"/>
    <property type="molecule type" value="Genomic_DNA"/>
</dbReference>
<dbReference type="InterPro" id="IPR033599">
    <property type="entry name" value="TAF1B/Rrn7"/>
</dbReference>
<evidence type="ECO:0000256" key="13">
    <source>
        <dbReference type="ARBA" id="ARBA00023015"/>
    </source>
</evidence>
<keyword evidence="11" id="KW-0862">Zinc</keyword>
<evidence type="ECO:0000256" key="2">
    <source>
        <dbReference type="ARBA" id="ARBA00004496"/>
    </source>
</evidence>
<organism evidence="22 23">
    <name type="scientific">Sporothrix brasiliensis 5110</name>
    <dbReference type="NCBI Taxonomy" id="1398154"/>
    <lineage>
        <taxon>Eukaryota</taxon>
        <taxon>Fungi</taxon>
        <taxon>Dikarya</taxon>
        <taxon>Ascomycota</taxon>
        <taxon>Pezizomycotina</taxon>
        <taxon>Sordariomycetes</taxon>
        <taxon>Sordariomycetidae</taxon>
        <taxon>Ophiostomatales</taxon>
        <taxon>Ophiostomataceae</taxon>
        <taxon>Sporothrix</taxon>
    </lineage>
</organism>
<dbReference type="GO" id="GO:0001164">
    <property type="term" value="F:RNA polymerase I core promoter sequence-specific DNA binding"/>
    <property type="evidence" value="ECO:0007669"/>
    <property type="project" value="InterPro"/>
</dbReference>
<dbReference type="PANTHER" id="PTHR31576:SF2">
    <property type="entry name" value="TATA BOX-BINDING PROTEIN-ASSOCIATED FACTOR RNA POLYMERASE I SUBUNIT B"/>
    <property type="match status" value="1"/>
</dbReference>
<feature type="domain" description="Ubiquitin-like" evidence="21">
    <location>
        <begin position="642"/>
        <end position="714"/>
    </location>
</feature>
<dbReference type="GO" id="GO:0003743">
    <property type="term" value="F:translation initiation factor activity"/>
    <property type="evidence" value="ECO:0007669"/>
    <property type="project" value="UniProtKB-KW"/>
</dbReference>
<dbReference type="Pfam" id="PF01020">
    <property type="entry name" value="Ribosomal_L40e"/>
    <property type="match status" value="1"/>
</dbReference>
<evidence type="ECO:0000256" key="10">
    <source>
        <dbReference type="ARBA" id="ARBA00022771"/>
    </source>
</evidence>
<dbReference type="GO" id="GO:0005737">
    <property type="term" value="C:cytoplasm"/>
    <property type="evidence" value="ECO:0007669"/>
    <property type="project" value="UniProtKB-SubCell"/>
</dbReference>
<dbReference type="InterPro" id="IPR048540">
    <property type="entry name" value="Rrn7_cyclin_N"/>
</dbReference>
<protein>
    <submittedName>
        <fullName evidence="22">RNA polymerase 1 specific transcription initiation factor</fullName>
    </submittedName>
</protein>
<dbReference type="InterPro" id="IPR038587">
    <property type="entry name" value="Ribosomal_eL40_sf"/>
</dbReference>
<dbReference type="Pfam" id="PF20645">
    <property type="entry name" value="Rrn7_cyclin_C"/>
    <property type="match status" value="1"/>
</dbReference>
<dbReference type="GO" id="GO:0003735">
    <property type="term" value="F:structural constituent of ribosome"/>
    <property type="evidence" value="ECO:0007669"/>
    <property type="project" value="InterPro"/>
</dbReference>
<dbReference type="GO" id="GO:0000055">
    <property type="term" value="P:ribosomal large subunit export from nucleus"/>
    <property type="evidence" value="ECO:0007669"/>
    <property type="project" value="UniProtKB-ARBA"/>
</dbReference>
<dbReference type="GO" id="GO:0005840">
    <property type="term" value="C:ribosome"/>
    <property type="evidence" value="ECO:0007669"/>
    <property type="project" value="UniProtKB-KW"/>
</dbReference>
<accession>A0A0C2IVC5</accession>
<evidence type="ECO:0000256" key="17">
    <source>
        <dbReference type="ARBA" id="ARBA00023274"/>
    </source>
</evidence>
<dbReference type="FunFam" id="4.10.1060.50:FF:000001">
    <property type="entry name" value="ubiquitin-60S ribosomal protein L40"/>
    <property type="match status" value="1"/>
</dbReference>
<evidence type="ECO:0000256" key="19">
    <source>
        <dbReference type="ARBA" id="ARBA00045962"/>
    </source>
</evidence>
<dbReference type="PROSITE" id="PS00299">
    <property type="entry name" value="UBIQUITIN_1"/>
    <property type="match status" value="1"/>
</dbReference>
<keyword evidence="13" id="KW-0805">Transcription regulation</keyword>
<evidence type="ECO:0000256" key="8">
    <source>
        <dbReference type="ARBA" id="ARBA00022499"/>
    </source>
</evidence>
<comment type="similarity">
    <text evidence="6">In the C-terminal section; belongs to the eukaryotic ribosomal protein eL40 family.</text>
</comment>
<comment type="similarity">
    <text evidence="4">Belongs to the RRN7/TAF1B family.</text>
</comment>
<evidence type="ECO:0000256" key="1">
    <source>
        <dbReference type="ARBA" id="ARBA00002241"/>
    </source>
</evidence>
<comment type="subcellular location">
    <subcellularLocation>
        <location evidence="2">Cytoplasm</location>
    </subcellularLocation>
    <subcellularLocation>
        <location evidence="3">Nucleus</location>
        <location evidence="3">Nucleolus</location>
    </subcellularLocation>
</comment>
<name>A0A0C2IVC5_9PEZI</name>
<dbReference type="PRINTS" id="PR00348">
    <property type="entry name" value="UBIQUITIN"/>
</dbReference>
<evidence type="ECO:0000256" key="18">
    <source>
        <dbReference type="ARBA" id="ARBA00035124"/>
    </source>
</evidence>
<keyword evidence="9" id="KW-0479">Metal-binding</keyword>
<keyword evidence="23" id="KW-1185">Reference proteome</keyword>
<evidence type="ECO:0000256" key="14">
    <source>
        <dbReference type="ARBA" id="ARBA00023125"/>
    </source>
</evidence>
<keyword evidence="16" id="KW-0539">Nucleus</keyword>
<feature type="compositionally biased region" description="Basic residues" evidence="20">
    <location>
        <begin position="208"/>
        <end position="218"/>
    </location>
</feature>
<dbReference type="SUPFAM" id="SSF54236">
    <property type="entry name" value="Ubiquitin-like"/>
    <property type="match status" value="1"/>
</dbReference>
<keyword evidence="8" id="KW-1017">Isopeptide bond</keyword>
<dbReference type="Pfam" id="PF00240">
    <property type="entry name" value="ubiquitin"/>
    <property type="match status" value="1"/>
</dbReference>
<dbReference type="PANTHER" id="PTHR31576">
    <property type="entry name" value="TATA BOX-BINDING PROTEIN-ASSOCIATED FACTOR RNA POLYMERASE I SUBUNIT B"/>
    <property type="match status" value="1"/>
</dbReference>
<comment type="caution">
    <text evidence="22">The sequence shown here is derived from an EMBL/GenBank/DDBJ whole genome shotgun (WGS) entry which is preliminary data.</text>
</comment>
<dbReference type="HOGENOM" id="CLU_016553_2_0_1"/>
<dbReference type="FunFam" id="3.10.20.90:FF:000014">
    <property type="entry name" value="Ubiquitin-60S ribosomal L40 fusion"/>
    <property type="match status" value="1"/>
</dbReference>
<keyword evidence="22" id="KW-0648">Protein biosynthesis</keyword>
<dbReference type="InterPro" id="IPR000626">
    <property type="entry name" value="Ubiquitin-like_dom"/>
</dbReference>
<dbReference type="InterPro" id="IPR029071">
    <property type="entry name" value="Ubiquitin-like_domsf"/>
</dbReference>
<dbReference type="Pfam" id="PF11781">
    <property type="entry name" value="Zn_ribbon_RRN7"/>
    <property type="match status" value="1"/>
</dbReference>
<comment type="function">
    <text evidence="1">Component of the 60S subunit of the ribosome.</text>
</comment>
<gene>
    <name evidence="22" type="ORF">SPBR_06431</name>
</gene>
<evidence type="ECO:0000256" key="15">
    <source>
        <dbReference type="ARBA" id="ARBA00023163"/>
    </source>
</evidence>
<comment type="similarity">
    <text evidence="5">In the N-terminal section; belongs to the ubiquitin family.</text>
</comment>
<dbReference type="InterPro" id="IPR019954">
    <property type="entry name" value="Ubiquitin_CS"/>
</dbReference>
<dbReference type="GO" id="GO:1990904">
    <property type="term" value="C:ribonucleoprotein complex"/>
    <property type="evidence" value="ECO:0007669"/>
    <property type="project" value="UniProtKB-KW"/>
</dbReference>
<comment type="subunit">
    <text evidence="18">Part of the 60S ribosomal subunit.</text>
</comment>
<keyword evidence="10" id="KW-0863">Zinc-finger</keyword>
<dbReference type="CDD" id="cd01803">
    <property type="entry name" value="Ubl_ubiquitin"/>
    <property type="match status" value="1"/>
</dbReference>
<dbReference type="InterPro" id="IPR021752">
    <property type="entry name" value="TF_Rrn7_Zf"/>
</dbReference>
<evidence type="ECO:0000256" key="4">
    <source>
        <dbReference type="ARBA" id="ARBA00006899"/>
    </source>
</evidence>
<reference evidence="22 23" key="1">
    <citation type="journal article" date="2014" name="BMC Genomics">
        <title>Comparative genomics of the major fungal agents of human and animal Sporotrichosis: Sporothrix schenckii and Sporothrix brasiliensis.</title>
        <authorList>
            <person name="Teixeira M.M."/>
            <person name="de Almeida L.G."/>
            <person name="Kubitschek-Barreira P."/>
            <person name="Alves F.L."/>
            <person name="Kioshima E.S."/>
            <person name="Abadio A.K."/>
            <person name="Fernandes L."/>
            <person name="Derengowski L.S."/>
            <person name="Ferreira K.S."/>
            <person name="Souza R.C."/>
            <person name="Ruiz J.C."/>
            <person name="de Andrade N.C."/>
            <person name="Paes H.C."/>
            <person name="Nicola A.M."/>
            <person name="Albuquerque P."/>
            <person name="Gerber A.L."/>
            <person name="Martins V.P."/>
            <person name="Peconick L.D."/>
            <person name="Neto A.V."/>
            <person name="Chaucanez C.B."/>
            <person name="Silva P.A."/>
            <person name="Cunha O.L."/>
            <person name="de Oliveira F.F."/>
            <person name="dos Santos T.C."/>
            <person name="Barros A.L."/>
            <person name="Soares M.A."/>
            <person name="de Oliveira L.M."/>
            <person name="Marini M.M."/>
            <person name="Villalobos-Duno H."/>
            <person name="Cunha M.M."/>
            <person name="de Hoog S."/>
            <person name="da Silveira J.F."/>
            <person name="Henrissat B."/>
            <person name="Nino-Vega G.A."/>
            <person name="Cisalpino P.S."/>
            <person name="Mora-Montes H.M."/>
            <person name="Almeida S.R."/>
            <person name="Stajich J.E."/>
            <person name="Lopes-Bezerra L.M."/>
            <person name="Vasconcelos A.T."/>
            <person name="Felipe M.S."/>
        </authorList>
    </citation>
    <scope>NUCLEOTIDE SEQUENCE [LARGE SCALE GENOMIC DNA]</scope>
    <source>
        <strain evidence="22 23">5110</strain>
    </source>
</reference>
<keyword evidence="17" id="KW-0687">Ribonucleoprotein</keyword>
<evidence type="ECO:0000256" key="9">
    <source>
        <dbReference type="ARBA" id="ARBA00022723"/>
    </source>
</evidence>
<evidence type="ECO:0000256" key="12">
    <source>
        <dbReference type="ARBA" id="ARBA00022980"/>
    </source>
</evidence>
<dbReference type="InterPro" id="IPR011332">
    <property type="entry name" value="Ribosomal_zn-bd"/>
</dbReference>
<evidence type="ECO:0000256" key="7">
    <source>
        <dbReference type="ARBA" id="ARBA00022490"/>
    </source>
</evidence>
<dbReference type="Proteomes" id="UP000031575">
    <property type="component" value="Unassembled WGS sequence"/>
</dbReference>
<dbReference type="Gene3D" id="3.10.20.90">
    <property type="entry name" value="Phosphatidylinositol 3-kinase Catalytic Subunit, Chain A, domain 1"/>
    <property type="match status" value="1"/>
</dbReference>